<reference evidence="3 4" key="1">
    <citation type="submission" date="2024-06" db="EMBL/GenBank/DDBJ databases">
        <title>The Natural Products Discovery Center: Release of the First 8490 Sequenced Strains for Exploring Actinobacteria Biosynthetic Diversity.</title>
        <authorList>
            <person name="Kalkreuter E."/>
            <person name="Kautsar S.A."/>
            <person name="Yang D."/>
            <person name="Bader C.D."/>
            <person name="Teijaro C.N."/>
            <person name="Fluegel L."/>
            <person name="Davis C.M."/>
            <person name="Simpson J.R."/>
            <person name="Lauterbach L."/>
            <person name="Steele A.D."/>
            <person name="Gui C."/>
            <person name="Meng S."/>
            <person name="Li G."/>
            <person name="Viehrig K."/>
            <person name="Ye F."/>
            <person name="Su P."/>
            <person name="Kiefer A.F."/>
            <person name="Nichols A."/>
            <person name="Cepeda A.J."/>
            <person name="Yan W."/>
            <person name="Fan B."/>
            <person name="Jiang Y."/>
            <person name="Adhikari A."/>
            <person name="Zheng C.-J."/>
            <person name="Schuster L."/>
            <person name="Cowan T.M."/>
            <person name="Smanski M.J."/>
            <person name="Chevrette M.G."/>
            <person name="De Carvalho L.P.S."/>
            <person name="Shen B."/>
        </authorList>
    </citation>
    <scope>NUCLEOTIDE SEQUENCE [LARGE SCALE GENOMIC DNA]</scope>
    <source>
        <strain evidence="3 4">NPDC048117</strain>
    </source>
</reference>
<keyword evidence="2" id="KW-0472">Membrane</keyword>
<organism evidence="3 4">
    <name type="scientific">Streptomyces chilikensis</name>
    <dbReference type="NCBI Taxonomy" id="1194079"/>
    <lineage>
        <taxon>Bacteria</taxon>
        <taxon>Bacillati</taxon>
        <taxon>Actinomycetota</taxon>
        <taxon>Actinomycetes</taxon>
        <taxon>Kitasatosporales</taxon>
        <taxon>Streptomycetaceae</taxon>
        <taxon>Streptomyces</taxon>
    </lineage>
</organism>
<protein>
    <submittedName>
        <fullName evidence="3">Uncharacterized protein</fullName>
    </submittedName>
</protein>
<keyword evidence="4" id="KW-1185">Reference proteome</keyword>
<feature type="region of interest" description="Disordered" evidence="1">
    <location>
        <begin position="1"/>
        <end position="35"/>
    </location>
</feature>
<feature type="compositionally biased region" description="Low complexity" evidence="1">
    <location>
        <begin position="1"/>
        <end position="12"/>
    </location>
</feature>
<evidence type="ECO:0000313" key="4">
    <source>
        <dbReference type="Proteomes" id="UP001551584"/>
    </source>
</evidence>
<evidence type="ECO:0000313" key="3">
    <source>
        <dbReference type="EMBL" id="MEU9580841.1"/>
    </source>
</evidence>
<gene>
    <name evidence="3" type="ORF">AB0D95_26835</name>
</gene>
<comment type="caution">
    <text evidence="3">The sequence shown here is derived from an EMBL/GenBank/DDBJ whole genome shotgun (WGS) entry which is preliminary data.</text>
</comment>
<keyword evidence="2" id="KW-1133">Transmembrane helix</keyword>
<dbReference type="EMBL" id="JBEZNA010000089">
    <property type="protein sequence ID" value="MEU9580841.1"/>
    <property type="molecule type" value="Genomic_DNA"/>
</dbReference>
<sequence length="367" mass="40600">MSTTQSPQSPQSPRSPRPDGPARPAGRAGRTPPRLRRAGTGLALAALVLAVAAVLDVDDGPLLKIVLAVVCGTAALVVQHLAGLSRQLADQARVSRETRVAVDGTVTAVRESLERHAADLRGAADKRAAPPAPPEGPVEAVAYRVERATPDSIPEQSRRAIAEVLTTGPDILQTFARAELERVVRHMADLNNLTAECAGENHDWMLSLTHSTERSIFATSTSVDREFWNSEPASRYLQAQREAIERGVVVQRLFLLESAEMLDDKLLRLCEEQELLGIELRAAVMQELPPHLQRGTTSDFILYDEGVSFEIEQDLRDVNVKTRLIARPDHVEQRLRRFRELWEAGMNLRDLETRVDDEEDGAWMVDV</sequence>
<dbReference type="RefSeq" id="WP_359276925.1">
    <property type="nucleotide sequence ID" value="NZ_JBEZNA010000089.1"/>
</dbReference>
<evidence type="ECO:0000256" key="1">
    <source>
        <dbReference type="SAM" id="MobiDB-lite"/>
    </source>
</evidence>
<feature type="transmembrane region" description="Helical" evidence="2">
    <location>
        <begin position="61"/>
        <end position="78"/>
    </location>
</feature>
<feature type="compositionally biased region" description="Low complexity" evidence="1">
    <location>
        <begin position="22"/>
        <end position="35"/>
    </location>
</feature>
<name>A0ABV3EXG4_9ACTN</name>
<accession>A0ABV3EXG4</accession>
<feature type="transmembrane region" description="Helical" evidence="2">
    <location>
        <begin position="38"/>
        <end position="55"/>
    </location>
</feature>
<keyword evidence="2" id="KW-0812">Transmembrane</keyword>
<dbReference type="Proteomes" id="UP001551584">
    <property type="component" value="Unassembled WGS sequence"/>
</dbReference>
<proteinExistence type="predicted"/>
<evidence type="ECO:0000256" key="2">
    <source>
        <dbReference type="SAM" id="Phobius"/>
    </source>
</evidence>